<dbReference type="PANTHER" id="PTHR48007">
    <property type="entry name" value="LEUCINE-RICH REPEAT RECEPTOR-LIKE PROTEIN KINASE PXC1"/>
    <property type="match status" value="1"/>
</dbReference>
<keyword evidence="4" id="KW-0677">Repeat</keyword>
<dbReference type="PANTHER" id="PTHR48007:SF79">
    <property type="entry name" value="(WILD MALAYSIAN BANANA) HYPOTHETICAL PROTEIN"/>
    <property type="match status" value="1"/>
</dbReference>
<dbReference type="GO" id="GO:0004672">
    <property type="term" value="F:protein kinase activity"/>
    <property type="evidence" value="ECO:0007669"/>
    <property type="project" value="InterPro"/>
</dbReference>
<dbReference type="PROSITE" id="PS00107">
    <property type="entry name" value="PROTEIN_KINASE_ATP"/>
    <property type="match status" value="1"/>
</dbReference>
<dbReference type="SUPFAM" id="SSF52058">
    <property type="entry name" value="L domain-like"/>
    <property type="match status" value="1"/>
</dbReference>
<comment type="caution">
    <text evidence="11">The sequence shown here is derived from an EMBL/GenBank/DDBJ whole genome shotgun (WGS) entry which is preliminary data.</text>
</comment>
<comment type="subcellular location">
    <subcellularLocation>
        <location evidence="1">Membrane</location>
    </subcellularLocation>
</comment>
<dbReference type="InterPro" id="IPR032675">
    <property type="entry name" value="LRR_dom_sf"/>
</dbReference>
<dbReference type="Pfam" id="PF00069">
    <property type="entry name" value="Pkinase"/>
    <property type="match status" value="1"/>
</dbReference>
<proteinExistence type="predicted"/>
<evidence type="ECO:0000256" key="5">
    <source>
        <dbReference type="ARBA" id="ARBA00022989"/>
    </source>
</evidence>
<keyword evidence="7" id="KW-0067">ATP-binding</keyword>
<evidence type="ECO:0000256" key="9">
    <source>
        <dbReference type="SAM" id="SignalP"/>
    </source>
</evidence>
<keyword evidence="5 8" id="KW-1133">Transmembrane helix</keyword>
<evidence type="ECO:0000256" key="8">
    <source>
        <dbReference type="SAM" id="Phobius"/>
    </source>
</evidence>
<evidence type="ECO:0000313" key="12">
    <source>
        <dbReference type="Proteomes" id="UP001188597"/>
    </source>
</evidence>
<dbReference type="InterPro" id="IPR017441">
    <property type="entry name" value="Protein_kinase_ATP_BS"/>
</dbReference>
<evidence type="ECO:0000256" key="2">
    <source>
        <dbReference type="ARBA" id="ARBA00022614"/>
    </source>
</evidence>
<dbReference type="PROSITE" id="PS50011">
    <property type="entry name" value="PROTEIN_KINASE_DOM"/>
    <property type="match status" value="1"/>
</dbReference>
<keyword evidence="2" id="KW-0433">Leucine-rich repeat</keyword>
<dbReference type="Proteomes" id="UP001188597">
    <property type="component" value="Unassembled WGS sequence"/>
</dbReference>
<dbReference type="Pfam" id="PF00560">
    <property type="entry name" value="LRR_1"/>
    <property type="match status" value="1"/>
</dbReference>
<name>A0AA88W1S5_9ASTE</name>
<accession>A0AA88W1S5</accession>
<evidence type="ECO:0000256" key="4">
    <source>
        <dbReference type="ARBA" id="ARBA00022737"/>
    </source>
</evidence>
<dbReference type="InterPro" id="IPR001611">
    <property type="entry name" value="Leu-rich_rpt"/>
</dbReference>
<keyword evidence="6 8" id="KW-0472">Membrane</keyword>
<dbReference type="AlphaFoldDB" id="A0AA88W1S5"/>
<feature type="domain" description="Protein kinase" evidence="10">
    <location>
        <begin position="357"/>
        <end position="521"/>
    </location>
</feature>
<dbReference type="InterPro" id="IPR000719">
    <property type="entry name" value="Prot_kinase_dom"/>
</dbReference>
<dbReference type="InterPro" id="IPR011009">
    <property type="entry name" value="Kinase-like_dom_sf"/>
</dbReference>
<evidence type="ECO:0000256" key="3">
    <source>
        <dbReference type="ARBA" id="ARBA00022692"/>
    </source>
</evidence>
<protein>
    <recommendedName>
        <fullName evidence="10">Protein kinase domain-containing protein</fullName>
    </recommendedName>
</protein>
<organism evidence="11 12">
    <name type="scientific">Escallonia herrerae</name>
    <dbReference type="NCBI Taxonomy" id="1293975"/>
    <lineage>
        <taxon>Eukaryota</taxon>
        <taxon>Viridiplantae</taxon>
        <taxon>Streptophyta</taxon>
        <taxon>Embryophyta</taxon>
        <taxon>Tracheophyta</taxon>
        <taxon>Spermatophyta</taxon>
        <taxon>Magnoliopsida</taxon>
        <taxon>eudicotyledons</taxon>
        <taxon>Gunneridae</taxon>
        <taxon>Pentapetalae</taxon>
        <taxon>asterids</taxon>
        <taxon>campanulids</taxon>
        <taxon>Escalloniales</taxon>
        <taxon>Escalloniaceae</taxon>
        <taxon>Escallonia</taxon>
    </lineage>
</organism>
<keyword evidence="7" id="KW-0547">Nucleotide-binding</keyword>
<dbReference type="Gene3D" id="3.80.10.10">
    <property type="entry name" value="Ribonuclease Inhibitor"/>
    <property type="match status" value="1"/>
</dbReference>
<feature type="binding site" evidence="7">
    <location>
        <position position="386"/>
    </location>
    <ligand>
        <name>ATP</name>
        <dbReference type="ChEBI" id="CHEBI:30616"/>
    </ligand>
</feature>
<sequence>MNQIPVLVFFASFFLLLHTIRPQGDQEHVRNALLNFLGKLSDGNGIPDPTQGWNLTSYPCKDNWVGIKCDAHFTVKRINLDHGNFSGIFDPSTLCSVHSLAASLTIISLNENTLRGANIDELAKCNQITGFHIGGNQFSGSIPEAFARLNNLKRLDISRNSFSGVLPDLARISGLTEFSAQENQLSGTIPNFDFPNFNTFNVTVNKFSGPIPRGGDLFDASCYSDNPDLCGAPLTNRCTSLPSNSSGGNTSKKGLSNDQILMYSGYFLVGLVVVLLIIFWVCKNKKAKEESYDPVNKVVAINDDSSLNASVVSSEYKSVVNKSGVSVASAESGPVSASLVVLTSPEVNGLKFDELLKAPAELLGRGKHGSVYKVICQDQGMTLAVKRIKDWGISSSDFRQRMQRLDQVKHPNVLPAVAFYCSKQEKLLVYEYQPNGSVFKLLHGTQLNQVFDWGSRLGVAATIAEALAFMHEQLQEDGIAHGNLKSSNILLNKNMEPCISEYVVLRPLLDKLLSIRDENYV</sequence>
<evidence type="ECO:0000256" key="6">
    <source>
        <dbReference type="ARBA" id="ARBA00023136"/>
    </source>
</evidence>
<evidence type="ECO:0000259" key="10">
    <source>
        <dbReference type="PROSITE" id="PS50011"/>
    </source>
</evidence>
<dbReference type="InterPro" id="IPR013210">
    <property type="entry name" value="LRR_N_plant-typ"/>
</dbReference>
<dbReference type="Gene3D" id="1.10.510.10">
    <property type="entry name" value="Transferase(Phosphotransferase) domain 1"/>
    <property type="match status" value="1"/>
</dbReference>
<dbReference type="SUPFAM" id="SSF56112">
    <property type="entry name" value="Protein kinase-like (PK-like)"/>
    <property type="match status" value="1"/>
</dbReference>
<evidence type="ECO:0000256" key="7">
    <source>
        <dbReference type="PROSITE-ProRule" id="PRU10141"/>
    </source>
</evidence>
<feature type="signal peptide" evidence="9">
    <location>
        <begin position="1"/>
        <end position="19"/>
    </location>
</feature>
<dbReference type="GO" id="GO:0005524">
    <property type="term" value="F:ATP binding"/>
    <property type="evidence" value="ECO:0007669"/>
    <property type="project" value="UniProtKB-UniRule"/>
</dbReference>
<dbReference type="InterPro" id="IPR046959">
    <property type="entry name" value="PRK1-6/SRF4-like"/>
</dbReference>
<evidence type="ECO:0000256" key="1">
    <source>
        <dbReference type="ARBA" id="ARBA00004370"/>
    </source>
</evidence>
<keyword evidence="9" id="KW-0732">Signal</keyword>
<keyword evidence="12" id="KW-1185">Reference proteome</keyword>
<dbReference type="GO" id="GO:0016020">
    <property type="term" value="C:membrane"/>
    <property type="evidence" value="ECO:0007669"/>
    <property type="project" value="UniProtKB-SubCell"/>
</dbReference>
<dbReference type="SMART" id="SM00220">
    <property type="entry name" value="S_TKc"/>
    <property type="match status" value="1"/>
</dbReference>
<feature type="transmembrane region" description="Helical" evidence="8">
    <location>
        <begin position="260"/>
        <end position="282"/>
    </location>
</feature>
<dbReference type="EMBL" id="JAVXUP010000945">
    <property type="protein sequence ID" value="KAK3018279.1"/>
    <property type="molecule type" value="Genomic_DNA"/>
</dbReference>
<dbReference type="Pfam" id="PF08263">
    <property type="entry name" value="LRRNT_2"/>
    <property type="match status" value="1"/>
</dbReference>
<gene>
    <name evidence="11" type="ORF">RJ639_003547</name>
</gene>
<feature type="chain" id="PRO_5041638994" description="Protein kinase domain-containing protein" evidence="9">
    <location>
        <begin position="20"/>
        <end position="521"/>
    </location>
</feature>
<evidence type="ECO:0000313" key="11">
    <source>
        <dbReference type="EMBL" id="KAK3018279.1"/>
    </source>
</evidence>
<keyword evidence="3 8" id="KW-0812">Transmembrane</keyword>
<reference evidence="11" key="1">
    <citation type="submission" date="2022-12" db="EMBL/GenBank/DDBJ databases">
        <title>Draft genome assemblies for two species of Escallonia (Escalloniales).</title>
        <authorList>
            <person name="Chanderbali A."/>
            <person name="Dervinis C."/>
            <person name="Anghel I."/>
            <person name="Soltis D."/>
            <person name="Soltis P."/>
            <person name="Zapata F."/>
        </authorList>
    </citation>
    <scope>NUCLEOTIDE SEQUENCE</scope>
    <source>
        <strain evidence="11">UCBG64.0493</strain>
        <tissue evidence="11">Leaf</tissue>
    </source>
</reference>